<comment type="function">
    <text evidence="12 15">F(1)F(0) ATP synthase produces ATP from ADP in the presence of a proton or sodium gradient. F-type ATPases consist of two structural domains, F(1) containing the extramembraneous catalytic core and F(0) containing the membrane proton channel, linked together by a central stalk and a peripheral stalk. During catalysis, ATP synthesis in the catalytic domain of F(1) is coupled via a rotary mechanism of the central stalk subunits to proton translocation.</text>
</comment>
<evidence type="ECO:0000256" key="3">
    <source>
        <dbReference type="ARBA" id="ARBA00022448"/>
    </source>
</evidence>
<evidence type="ECO:0000256" key="5">
    <source>
        <dbReference type="ARBA" id="ARBA00022547"/>
    </source>
</evidence>
<evidence type="ECO:0000256" key="16">
    <source>
        <dbReference type="RuleBase" id="RU003848"/>
    </source>
</evidence>
<evidence type="ECO:0000256" key="15">
    <source>
        <dbReference type="HAMAP-Rule" id="MF_01398"/>
    </source>
</evidence>
<evidence type="ECO:0000256" key="17">
    <source>
        <dbReference type="SAM" id="Coils"/>
    </source>
</evidence>
<evidence type="ECO:0000256" key="7">
    <source>
        <dbReference type="ARBA" id="ARBA00022781"/>
    </source>
</evidence>
<dbReference type="PANTHER" id="PTHR33445:SF1">
    <property type="entry name" value="ATP SYNTHASE SUBUNIT B"/>
    <property type="match status" value="1"/>
</dbReference>
<keyword evidence="11 15" id="KW-0066">ATP synthesis</keyword>
<accession>A0A4R6RBC8</accession>
<keyword evidence="7 15" id="KW-0375">Hydrogen ion transport</keyword>
<feature type="transmembrane region" description="Helical" evidence="15">
    <location>
        <begin position="6"/>
        <end position="24"/>
    </location>
</feature>
<dbReference type="Proteomes" id="UP000294547">
    <property type="component" value="Unassembled WGS sequence"/>
</dbReference>
<reference evidence="18 19" key="1">
    <citation type="submission" date="2019-03" db="EMBL/GenBank/DDBJ databases">
        <title>Genomic Encyclopedia of Type Strains, Phase IV (KMG-IV): sequencing the most valuable type-strain genomes for metagenomic binning, comparative biology and taxonomic classification.</title>
        <authorList>
            <person name="Goeker M."/>
        </authorList>
    </citation>
    <scope>NUCLEOTIDE SEQUENCE [LARGE SCALE GENOMIC DNA]</scope>
    <source>
        <strain evidence="18 19">DSM 102969</strain>
    </source>
</reference>
<dbReference type="PANTHER" id="PTHR33445">
    <property type="entry name" value="ATP SYNTHASE SUBUNIT B', CHLOROPLASTIC"/>
    <property type="match status" value="1"/>
</dbReference>
<keyword evidence="17" id="KW-0175">Coiled coil</keyword>
<evidence type="ECO:0000256" key="6">
    <source>
        <dbReference type="ARBA" id="ARBA00022692"/>
    </source>
</evidence>
<organism evidence="18 19">
    <name type="scientific">Oharaeibacter diazotrophicus</name>
    <dbReference type="NCBI Taxonomy" id="1920512"/>
    <lineage>
        <taxon>Bacteria</taxon>
        <taxon>Pseudomonadati</taxon>
        <taxon>Pseudomonadota</taxon>
        <taxon>Alphaproteobacteria</taxon>
        <taxon>Hyphomicrobiales</taxon>
        <taxon>Pleomorphomonadaceae</taxon>
        <taxon>Oharaeibacter</taxon>
    </lineage>
</organism>
<dbReference type="AlphaFoldDB" id="A0A4R6RBC8"/>
<dbReference type="GO" id="GO:0005886">
    <property type="term" value="C:plasma membrane"/>
    <property type="evidence" value="ECO:0007669"/>
    <property type="project" value="UniProtKB-SubCell"/>
</dbReference>
<keyword evidence="5 15" id="KW-0138">CF(0)</keyword>
<evidence type="ECO:0000256" key="11">
    <source>
        <dbReference type="ARBA" id="ARBA00023310"/>
    </source>
</evidence>
<evidence type="ECO:0000256" key="1">
    <source>
        <dbReference type="ARBA" id="ARBA00004377"/>
    </source>
</evidence>
<evidence type="ECO:0000256" key="2">
    <source>
        <dbReference type="ARBA" id="ARBA00005513"/>
    </source>
</evidence>
<keyword evidence="4 15" id="KW-1003">Cell membrane</keyword>
<dbReference type="InterPro" id="IPR050059">
    <property type="entry name" value="ATP_synthase_B_chain"/>
</dbReference>
<keyword evidence="9 15" id="KW-0406">Ion transport</keyword>
<keyword evidence="19" id="KW-1185">Reference proteome</keyword>
<dbReference type="EMBL" id="SNXY01000009">
    <property type="protein sequence ID" value="TDP83362.1"/>
    <property type="molecule type" value="Genomic_DNA"/>
</dbReference>
<gene>
    <name evidence="15" type="primary">atpF</name>
    <name evidence="18" type="ORF">EDD54_3324</name>
</gene>
<comment type="subcellular location">
    <subcellularLocation>
        <location evidence="1">Cell inner membrane</location>
        <topology evidence="1">Single-pass membrane protein</topology>
    </subcellularLocation>
    <subcellularLocation>
        <location evidence="15">Cell membrane</location>
        <topology evidence="15">Single-pass membrane protein</topology>
    </subcellularLocation>
</comment>
<evidence type="ECO:0000313" key="19">
    <source>
        <dbReference type="Proteomes" id="UP000294547"/>
    </source>
</evidence>
<comment type="similarity">
    <text evidence="2 15 16">Belongs to the ATPase B chain family.</text>
</comment>
<dbReference type="HAMAP" id="MF_01398">
    <property type="entry name" value="ATP_synth_b_bprime"/>
    <property type="match status" value="1"/>
</dbReference>
<proteinExistence type="inferred from homology"/>
<keyword evidence="8 15" id="KW-1133">Transmembrane helix</keyword>
<keyword evidence="10 15" id="KW-0472">Membrane</keyword>
<evidence type="ECO:0000256" key="14">
    <source>
        <dbReference type="ARBA" id="ARBA00025830"/>
    </source>
</evidence>
<dbReference type="InterPro" id="IPR002146">
    <property type="entry name" value="ATP_synth_b/b'su_bac/chlpt"/>
</dbReference>
<evidence type="ECO:0000256" key="12">
    <source>
        <dbReference type="ARBA" id="ARBA00025198"/>
    </source>
</evidence>
<protein>
    <recommendedName>
        <fullName evidence="15">ATP synthase subunit b</fullName>
    </recommendedName>
    <alternativeName>
        <fullName evidence="15">ATP synthase F(0) sector subunit b</fullName>
    </alternativeName>
    <alternativeName>
        <fullName evidence="15">ATPase subunit I</fullName>
    </alternativeName>
    <alternativeName>
        <fullName evidence="15">F-type ATPase subunit b</fullName>
        <shortName evidence="15">F-ATPase subunit b</shortName>
    </alternativeName>
</protein>
<keyword evidence="3 15" id="KW-0813">Transport</keyword>
<dbReference type="GO" id="GO:0046933">
    <property type="term" value="F:proton-transporting ATP synthase activity, rotational mechanism"/>
    <property type="evidence" value="ECO:0007669"/>
    <property type="project" value="UniProtKB-UniRule"/>
</dbReference>
<comment type="caution">
    <text evidence="18">The sequence shown here is derived from an EMBL/GenBank/DDBJ whole genome shotgun (WGS) entry which is preliminary data.</text>
</comment>
<dbReference type="GO" id="GO:0045259">
    <property type="term" value="C:proton-transporting ATP synthase complex"/>
    <property type="evidence" value="ECO:0007669"/>
    <property type="project" value="UniProtKB-KW"/>
</dbReference>
<dbReference type="OrthoDB" id="8479836at2"/>
<evidence type="ECO:0000256" key="8">
    <source>
        <dbReference type="ARBA" id="ARBA00022989"/>
    </source>
</evidence>
<evidence type="ECO:0000256" key="13">
    <source>
        <dbReference type="ARBA" id="ARBA00025614"/>
    </source>
</evidence>
<feature type="coiled-coil region" evidence="17">
    <location>
        <begin position="36"/>
        <end position="114"/>
    </location>
</feature>
<evidence type="ECO:0000256" key="4">
    <source>
        <dbReference type="ARBA" id="ARBA00022475"/>
    </source>
</evidence>
<dbReference type="CDD" id="cd06503">
    <property type="entry name" value="ATP-synt_Fo_b"/>
    <property type="match status" value="1"/>
</dbReference>
<dbReference type="Pfam" id="PF00430">
    <property type="entry name" value="ATP-synt_B"/>
    <property type="match status" value="1"/>
</dbReference>
<comment type="subunit">
    <text evidence="14 15">F-type ATPases have 2 components, F(1) - the catalytic core - and F(0) - the membrane proton channel. F(1) has five subunits: alpha(3), beta(3), gamma(1), delta(1), epsilon(1). F(0) has three main subunits: a(1), b(2) and c(10-14). The alpha and beta chains form an alternating ring which encloses part of the gamma chain. F(1) is attached to F(0) by a central stalk formed by the gamma and epsilon chains, while a peripheral stalk is formed by the delta and b chains.</text>
</comment>
<sequence length="160" mass="17281">MFDNTLWAFVGLILFLLVLGWFKVPGMLTGALDKRSTAIRDELAEAKKLREQAQALLVEYQAKRVAAEREAAEIVEEAKAEAKRLAAEAEAAIAEMIERRKKAVEVKIAQAEQAAVAEVRAVAADVAVKAATRILGDKVQGDVAAGLVGKSIEEVKARLN</sequence>
<evidence type="ECO:0000256" key="9">
    <source>
        <dbReference type="ARBA" id="ARBA00023065"/>
    </source>
</evidence>
<name>A0A4R6RBC8_9HYPH</name>
<dbReference type="GO" id="GO:0046961">
    <property type="term" value="F:proton-transporting ATPase activity, rotational mechanism"/>
    <property type="evidence" value="ECO:0007669"/>
    <property type="project" value="TreeGrafter"/>
</dbReference>
<dbReference type="RefSeq" id="WP_126538251.1">
    <property type="nucleotide sequence ID" value="NZ_BSPM01000009.1"/>
</dbReference>
<evidence type="ECO:0000256" key="10">
    <source>
        <dbReference type="ARBA" id="ARBA00023136"/>
    </source>
</evidence>
<keyword evidence="6 15" id="KW-0812">Transmembrane</keyword>
<comment type="function">
    <text evidence="13">Component of the F(0) channel, it forms part of the peripheral stalk, linking F(1) to F(0). The b'-subunit is a diverged and duplicated form of b found in plants and photosynthetic bacteria.</text>
</comment>
<evidence type="ECO:0000313" key="18">
    <source>
        <dbReference type="EMBL" id="TDP83362.1"/>
    </source>
</evidence>